<name>A0ACB9T1H4_HOLOL</name>
<organism evidence="1 2">
    <name type="scientific">Holotrichia oblita</name>
    <name type="common">Chafer beetle</name>
    <dbReference type="NCBI Taxonomy" id="644536"/>
    <lineage>
        <taxon>Eukaryota</taxon>
        <taxon>Metazoa</taxon>
        <taxon>Ecdysozoa</taxon>
        <taxon>Arthropoda</taxon>
        <taxon>Hexapoda</taxon>
        <taxon>Insecta</taxon>
        <taxon>Pterygota</taxon>
        <taxon>Neoptera</taxon>
        <taxon>Endopterygota</taxon>
        <taxon>Coleoptera</taxon>
        <taxon>Polyphaga</taxon>
        <taxon>Scarabaeiformia</taxon>
        <taxon>Scarabaeidae</taxon>
        <taxon>Melolonthinae</taxon>
        <taxon>Holotrichia</taxon>
    </lineage>
</organism>
<comment type="caution">
    <text evidence="1">The sequence shown here is derived from an EMBL/GenBank/DDBJ whole genome shotgun (WGS) entry which is preliminary data.</text>
</comment>
<protein>
    <submittedName>
        <fullName evidence="1">Tetraspanin</fullName>
    </submittedName>
</protein>
<keyword evidence="2" id="KW-1185">Reference proteome</keyword>
<dbReference type="Proteomes" id="UP001056778">
    <property type="component" value="Chromosome 5"/>
</dbReference>
<reference evidence="1" key="1">
    <citation type="submission" date="2022-04" db="EMBL/GenBank/DDBJ databases">
        <title>Chromosome-scale genome assembly of Holotrichia oblita Faldermann.</title>
        <authorList>
            <person name="Rongchong L."/>
        </authorList>
    </citation>
    <scope>NUCLEOTIDE SEQUENCE</scope>
    <source>
        <strain evidence="1">81SQS9</strain>
    </source>
</reference>
<proteinExistence type="predicted"/>
<evidence type="ECO:0000313" key="2">
    <source>
        <dbReference type="Proteomes" id="UP001056778"/>
    </source>
</evidence>
<sequence>MSLTFTTFLVLIFFFEMALGLAGYIMKEEANDYLREKLPNTMVKYQTNADVHLAWDTLQSTFHCCGVKNGKDWEKAGLKVPNSCHNYSFNSTKMYEVGCMESFSGFIRKHSNYIEVAGVSLSMFQLLGIICSCLLTNEYRKGYETI</sequence>
<evidence type="ECO:0000313" key="1">
    <source>
        <dbReference type="EMBL" id="KAI4460662.1"/>
    </source>
</evidence>
<dbReference type="EMBL" id="CM043019">
    <property type="protein sequence ID" value="KAI4460662.1"/>
    <property type="molecule type" value="Genomic_DNA"/>
</dbReference>
<accession>A0ACB9T1H4</accession>
<gene>
    <name evidence="1" type="ORF">MML48_5g00005885</name>
</gene>